<evidence type="ECO:0000313" key="12">
    <source>
        <dbReference type="Proteomes" id="UP000269265"/>
    </source>
</evidence>
<dbReference type="RefSeq" id="WP_125243407.1">
    <property type="nucleotide sequence ID" value="NZ_RSED01000008.1"/>
</dbReference>
<comment type="caution">
    <text evidence="11">The sequence shown here is derived from an EMBL/GenBank/DDBJ whole genome shotgun (WGS) entry which is preliminary data.</text>
</comment>
<dbReference type="Proteomes" id="UP000269265">
    <property type="component" value="Unassembled WGS sequence"/>
</dbReference>
<feature type="coiled-coil region" evidence="10">
    <location>
        <begin position="224"/>
        <end position="258"/>
    </location>
</feature>
<dbReference type="PROSITE" id="PS51257">
    <property type="entry name" value="PROKAR_LIPOPROTEIN"/>
    <property type="match status" value="1"/>
</dbReference>
<dbReference type="GO" id="GO:0015562">
    <property type="term" value="F:efflux transmembrane transporter activity"/>
    <property type="evidence" value="ECO:0007669"/>
    <property type="project" value="InterPro"/>
</dbReference>
<name>A0A426VAT3_9BURK</name>
<evidence type="ECO:0000256" key="1">
    <source>
        <dbReference type="ARBA" id="ARBA00004370"/>
    </source>
</evidence>
<keyword evidence="4 9" id="KW-0812">Transmembrane</keyword>
<dbReference type="InterPro" id="IPR010131">
    <property type="entry name" value="MdtP/NodT-like"/>
</dbReference>
<evidence type="ECO:0000256" key="7">
    <source>
        <dbReference type="ARBA" id="ARBA00023139"/>
    </source>
</evidence>
<keyword evidence="3 9" id="KW-1134">Transmembrane beta strand</keyword>
<dbReference type="EMBL" id="RSED01000008">
    <property type="protein sequence ID" value="RRS04003.1"/>
    <property type="molecule type" value="Genomic_DNA"/>
</dbReference>
<dbReference type="InterPro" id="IPR003423">
    <property type="entry name" value="OMP_efflux"/>
</dbReference>
<keyword evidence="7 9" id="KW-0564">Palmitate</keyword>
<evidence type="ECO:0000256" key="9">
    <source>
        <dbReference type="RuleBase" id="RU362097"/>
    </source>
</evidence>
<keyword evidence="5" id="KW-0732">Signal</keyword>
<dbReference type="SUPFAM" id="SSF56954">
    <property type="entry name" value="Outer membrane efflux proteins (OEP)"/>
    <property type="match status" value="1"/>
</dbReference>
<evidence type="ECO:0000256" key="8">
    <source>
        <dbReference type="ARBA" id="ARBA00023288"/>
    </source>
</evidence>
<dbReference type="PANTHER" id="PTHR30203">
    <property type="entry name" value="OUTER MEMBRANE CATION EFFLUX PROTEIN"/>
    <property type="match status" value="1"/>
</dbReference>
<proteinExistence type="inferred from homology"/>
<evidence type="ECO:0000256" key="10">
    <source>
        <dbReference type="SAM" id="Coils"/>
    </source>
</evidence>
<accession>A0A426VAT3</accession>
<evidence type="ECO:0000256" key="2">
    <source>
        <dbReference type="ARBA" id="ARBA00007613"/>
    </source>
</evidence>
<dbReference type="Pfam" id="PF02321">
    <property type="entry name" value="OEP"/>
    <property type="match status" value="2"/>
</dbReference>
<dbReference type="Gene3D" id="1.20.1600.10">
    <property type="entry name" value="Outer membrane efflux proteins (OEP)"/>
    <property type="match status" value="1"/>
</dbReference>
<reference evidence="11 12" key="1">
    <citation type="submission" date="2018-12" db="EMBL/GenBank/DDBJ databases">
        <title>The whole draft genome of Aquabacterium sp. SJQ9.</title>
        <authorList>
            <person name="Sun L."/>
            <person name="Gao X."/>
            <person name="Chen W."/>
            <person name="Huang K."/>
        </authorList>
    </citation>
    <scope>NUCLEOTIDE SEQUENCE [LARGE SCALE GENOMIC DNA]</scope>
    <source>
        <strain evidence="11 12">SJQ9</strain>
    </source>
</reference>
<dbReference type="Gene3D" id="2.20.200.10">
    <property type="entry name" value="Outer membrane efflux proteins (OEP)"/>
    <property type="match status" value="1"/>
</dbReference>
<dbReference type="PANTHER" id="PTHR30203:SF20">
    <property type="entry name" value="MULTIDRUG RESISTANCE OUTER MEMBRANE PROTEIN MDTP-RELATED"/>
    <property type="match status" value="1"/>
</dbReference>
<evidence type="ECO:0000313" key="11">
    <source>
        <dbReference type="EMBL" id="RRS04003.1"/>
    </source>
</evidence>
<keyword evidence="6 9" id="KW-0472">Membrane</keyword>
<gene>
    <name evidence="11" type="ORF">EIP75_11410</name>
</gene>
<evidence type="ECO:0000256" key="6">
    <source>
        <dbReference type="ARBA" id="ARBA00023136"/>
    </source>
</evidence>
<organism evidence="11 12">
    <name type="scientific">Aquabacterium soli</name>
    <dbReference type="NCBI Taxonomy" id="2493092"/>
    <lineage>
        <taxon>Bacteria</taxon>
        <taxon>Pseudomonadati</taxon>
        <taxon>Pseudomonadota</taxon>
        <taxon>Betaproteobacteria</taxon>
        <taxon>Burkholderiales</taxon>
        <taxon>Aquabacterium</taxon>
    </lineage>
</organism>
<evidence type="ECO:0000256" key="5">
    <source>
        <dbReference type="ARBA" id="ARBA00022729"/>
    </source>
</evidence>
<evidence type="ECO:0000256" key="4">
    <source>
        <dbReference type="ARBA" id="ARBA00022692"/>
    </source>
</evidence>
<sequence>MMDKKRVKVAGLGVAVIAALGGCASQGDLKASVAPVEAGRYGLADGKDQPAPQAESWWSRLGDPALDALIGQALSEHPDMQAASARLARAQSAVQTREAADMPQLGAHAEASRQRFTENGLVPAPIAGNTWSIGTLQLQGQWELDLFGRHGAELRSALGQARASQADAHAARTLLSANVARAYVQLARQLAQREVAVRSLAQRDELLSLVRQRVDAGLDTNVELRQGEGALPETRQQIEALNEQIALSRHLLAALSAQPMGATANVSPQLERINLDALPAEVPVNLLAQRADVMAQRWRAEAAGAEVDAARTLFYPNINITGFLGLNAIGLDRVLKSSSQQYGITPAIDLPLFDAGRRQANLKGRLAEQDLAVSAYNGAVIEAVHDVADQLTTGQSLDRQVAQQGLAQRAAESAYDLALQRYRAGLGPYLTVLSAESAVLNQRRLAVDLRARAVDNRVSFIKALGGHWPAPTALAGQDGTPVDTTAKLSLK</sequence>
<keyword evidence="8 9" id="KW-0449">Lipoprotein</keyword>
<dbReference type="NCBIfam" id="TIGR01845">
    <property type="entry name" value="outer_NodT"/>
    <property type="match status" value="1"/>
</dbReference>
<comment type="subcellular location">
    <subcellularLocation>
        <location evidence="9">Cell membrane</location>
        <topology evidence="9">Lipid-anchor</topology>
    </subcellularLocation>
    <subcellularLocation>
        <location evidence="1">Membrane</location>
    </subcellularLocation>
</comment>
<keyword evidence="12" id="KW-1185">Reference proteome</keyword>
<dbReference type="AlphaFoldDB" id="A0A426VAT3"/>
<evidence type="ECO:0000256" key="3">
    <source>
        <dbReference type="ARBA" id="ARBA00022452"/>
    </source>
</evidence>
<dbReference type="GO" id="GO:0005886">
    <property type="term" value="C:plasma membrane"/>
    <property type="evidence" value="ECO:0007669"/>
    <property type="project" value="UniProtKB-SubCell"/>
</dbReference>
<protein>
    <submittedName>
        <fullName evidence="11">Efflux transporter outer membrane subunit</fullName>
    </submittedName>
</protein>
<comment type="similarity">
    <text evidence="2 9">Belongs to the outer membrane factor (OMF) (TC 1.B.17) family.</text>
</comment>
<dbReference type="OrthoDB" id="9770517at2"/>
<keyword evidence="10" id="KW-0175">Coiled coil</keyword>